<comment type="caution">
    <text evidence="1">The sequence shown here is derived from an EMBL/GenBank/DDBJ whole genome shotgun (WGS) entry which is preliminary data.</text>
</comment>
<dbReference type="Proteomes" id="UP001500655">
    <property type="component" value="Unassembled WGS sequence"/>
</dbReference>
<proteinExistence type="predicted"/>
<keyword evidence="2" id="KW-1185">Reference proteome</keyword>
<dbReference type="InterPro" id="IPR011047">
    <property type="entry name" value="Quinoprotein_ADH-like_sf"/>
</dbReference>
<dbReference type="SUPFAM" id="SSF50998">
    <property type="entry name" value="Quinoprotein alcohol dehydrogenase-like"/>
    <property type="match status" value="1"/>
</dbReference>
<organism evidence="1 2">
    <name type="scientific">Luedemannella helvata</name>
    <dbReference type="NCBI Taxonomy" id="349315"/>
    <lineage>
        <taxon>Bacteria</taxon>
        <taxon>Bacillati</taxon>
        <taxon>Actinomycetota</taxon>
        <taxon>Actinomycetes</taxon>
        <taxon>Micromonosporales</taxon>
        <taxon>Micromonosporaceae</taxon>
        <taxon>Luedemannella</taxon>
    </lineage>
</organism>
<protein>
    <submittedName>
        <fullName evidence="1">Uncharacterized protein</fullName>
    </submittedName>
</protein>
<gene>
    <name evidence="1" type="ORF">GCM10009681_49450</name>
</gene>
<sequence length="434" mass="47608">MIIDLGEWGDSRPPPVALPAGSPAVRRRRARWLAPAVALLTLVALAGSAPPVERLRERWGLPSVWIFDQTADTLVAYDYATRAVTAYRLADGAPRWHRDGLDNPWILVVDDRVGIASDVPSGWPRVEWVDAATGRGGVTINDSVIGEFPDGWFLTLRGDMSGTEFFRVSPDTGERHALLRLTTDVVWDTDPAARRIAWWDTKGVLRVRDLTTGVESRRDTDLRPTLPAPGGYLRGGISYHGGDWLLTEQVEGRIRVGSFEGTALIPRWTVGMPAQYTMESGEPFFSYAYGCGPEVCVSPAVGRTVFLDPADGRTRRELPYELSAIGSTAWQLVNTAAAAEEPHSTVINVLTGRMPYPSWEYLGETRVGSGRHLMRLDLGNRTGLGVFDEATGELTWLAAIPGPLNTCRLRPPYLTCQIASATTSVRVWEVRTGG</sequence>
<evidence type="ECO:0000313" key="1">
    <source>
        <dbReference type="EMBL" id="GAA1772154.1"/>
    </source>
</evidence>
<name>A0ABP4X7I7_9ACTN</name>
<reference evidence="2" key="1">
    <citation type="journal article" date="2019" name="Int. J. Syst. Evol. Microbiol.">
        <title>The Global Catalogue of Microorganisms (GCM) 10K type strain sequencing project: providing services to taxonomists for standard genome sequencing and annotation.</title>
        <authorList>
            <consortium name="The Broad Institute Genomics Platform"/>
            <consortium name="The Broad Institute Genome Sequencing Center for Infectious Disease"/>
            <person name="Wu L."/>
            <person name="Ma J."/>
        </authorList>
    </citation>
    <scope>NUCLEOTIDE SEQUENCE [LARGE SCALE GENOMIC DNA]</scope>
    <source>
        <strain evidence="2">JCM 13249</strain>
    </source>
</reference>
<dbReference type="EMBL" id="BAAALS010000031">
    <property type="protein sequence ID" value="GAA1772154.1"/>
    <property type="molecule type" value="Genomic_DNA"/>
</dbReference>
<evidence type="ECO:0000313" key="2">
    <source>
        <dbReference type="Proteomes" id="UP001500655"/>
    </source>
</evidence>
<accession>A0ABP4X7I7</accession>